<protein>
    <submittedName>
        <fullName evidence="3">Sugar phosphate isomerase/epimerase</fullName>
    </submittedName>
</protein>
<dbReference type="PANTHER" id="PTHR12110:SF41">
    <property type="entry name" value="INOSOSE DEHYDRATASE"/>
    <property type="match status" value="1"/>
</dbReference>
<dbReference type="RefSeq" id="WP_184252386.1">
    <property type="nucleotide sequence ID" value="NZ_JACHIO010000001.1"/>
</dbReference>
<organism evidence="3 4">
    <name type="scientific">Granulicella mallensis</name>
    <dbReference type="NCBI Taxonomy" id="940614"/>
    <lineage>
        <taxon>Bacteria</taxon>
        <taxon>Pseudomonadati</taxon>
        <taxon>Acidobacteriota</taxon>
        <taxon>Terriglobia</taxon>
        <taxon>Terriglobales</taxon>
        <taxon>Acidobacteriaceae</taxon>
        <taxon>Granulicella</taxon>
    </lineage>
</organism>
<dbReference type="EMBL" id="JACHIO010000001">
    <property type="protein sequence ID" value="MBB5061848.1"/>
    <property type="molecule type" value="Genomic_DNA"/>
</dbReference>
<feature type="chain" id="PRO_5031030371" evidence="1">
    <location>
        <begin position="25"/>
        <end position="291"/>
    </location>
</feature>
<keyword evidence="1" id="KW-0732">Signal</keyword>
<name>A0A7W8E727_9BACT</name>
<evidence type="ECO:0000313" key="3">
    <source>
        <dbReference type="EMBL" id="MBB5061848.1"/>
    </source>
</evidence>
<evidence type="ECO:0000313" key="4">
    <source>
        <dbReference type="Proteomes" id="UP000584867"/>
    </source>
</evidence>
<gene>
    <name evidence="3" type="ORF">HDF15_000173</name>
</gene>
<reference evidence="3 4" key="1">
    <citation type="submission" date="2020-08" db="EMBL/GenBank/DDBJ databases">
        <title>Genomic Encyclopedia of Type Strains, Phase IV (KMG-V): Genome sequencing to study the core and pangenomes of soil and plant-associated prokaryotes.</title>
        <authorList>
            <person name="Whitman W."/>
        </authorList>
    </citation>
    <scope>NUCLEOTIDE SEQUENCE [LARGE SCALE GENOMIC DNA]</scope>
    <source>
        <strain evidence="3 4">X5P3</strain>
    </source>
</reference>
<keyword evidence="3" id="KW-0413">Isomerase</keyword>
<proteinExistence type="predicted"/>
<feature type="signal peptide" evidence="1">
    <location>
        <begin position="1"/>
        <end position="24"/>
    </location>
</feature>
<dbReference type="InterPro" id="IPR050312">
    <property type="entry name" value="IolE/XylAMocC-like"/>
</dbReference>
<dbReference type="InterPro" id="IPR036237">
    <property type="entry name" value="Xyl_isomerase-like_sf"/>
</dbReference>
<dbReference type="Gene3D" id="3.20.20.150">
    <property type="entry name" value="Divalent-metal-dependent TIM barrel enzymes"/>
    <property type="match status" value="1"/>
</dbReference>
<evidence type="ECO:0000256" key="1">
    <source>
        <dbReference type="SAM" id="SignalP"/>
    </source>
</evidence>
<sequence length="291" mass="32388">MKLISRRRFVQVGAAVMCTRLAWAQPAQLLPVGFPIGLQLYSVGDDLQKDVPGTLRQIRALGYERVETAGFAGLTAKAFRTQLDQAQLVCPSTHLPVGNSELGPLFEDAHVVGARYVVSSALFSKSGDQTLDDYRTMADRLNDLGRKAKAAGLQYAYHNHNFEFRKLNGDSIGYDVLLKHTDPELVAFELDCGWIVAAGFSPIEYFRQYPGRYRMLHIKDFVATKGPSTSLAKEERPQGAELGRGHIHYKPILLAAAEAGIHDYYVEQEPPFLDMPALAAIKVDYQYLRTL</sequence>
<dbReference type="GO" id="GO:0016853">
    <property type="term" value="F:isomerase activity"/>
    <property type="evidence" value="ECO:0007669"/>
    <property type="project" value="UniProtKB-KW"/>
</dbReference>
<dbReference type="SUPFAM" id="SSF51658">
    <property type="entry name" value="Xylose isomerase-like"/>
    <property type="match status" value="1"/>
</dbReference>
<accession>A0A7W8E727</accession>
<dbReference type="InterPro" id="IPR013022">
    <property type="entry name" value="Xyl_isomerase-like_TIM-brl"/>
</dbReference>
<evidence type="ECO:0000259" key="2">
    <source>
        <dbReference type="Pfam" id="PF01261"/>
    </source>
</evidence>
<dbReference type="AlphaFoldDB" id="A0A7W8E727"/>
<comment type="caution">
    <text evidence="3">The sequence shown here is derived from an EMBL/GenBank/DDBJ whole genome shotgun (WGS) entry which is preliminary data.</text>
</comment>
<dbReference type="Pfam" id="PF01261">
    <property type="entry name" value="AP_endonuc_2"/>
    <property type="match status" value="1"/>
</dbReference>
<feature type="domain" description="Xylose isomerase-like TIM barrel" evidence="2">
    <location>
        <begin position="59"/>
        <end position="271"/>
    </location>
</feature>
<dbReference type="Proteomes" id="UP000584867">
    <property type="component" value="Unassembled WGS sequence"/>
</dbReference>
<dbReference type="PANTHER" id="PTHR12110">
    <property type="entry name" value="HYDROXYPYRUVATE ISOMERASE"/>
    <property type="match status" value="1"/>
</dbReference>